<gene>
    <name evidence="1" type="ORF">EDD78_11293</name>
</gene>
<name>A0A9X8Y7D2_9FIRM</name>
<dbReference type="RefSeq" id="WP_132085141.1">
    <property type="nucleotide sequence ID" value="NZ_SLUK01000012.1"/>
</dbReference>
<reference evidence="1 2" key="1">
    <citation type="submission" date="2019-03" db="EMBL/GenBank/DDBJ databases">
        <title>Genomic Encyclopedia of Type Strains, Phase IV (KMG-IV): sequencing the most valuable type-strain genomes for metagenomic binning, comparative biology and taxonomic classification.</title>
        <authorList>
            <person name="Goeker M."/>
        </authorList>
    </citation>
    <scope>NUCLEOTIDE SEQUENCE [LARGE SCALE GENOMIC DNA]</scope>
    <source>
        <strain evidence="1 2">DSM 100433</strain>
    </source>
</reference>
<organism evidence="1 2">
    <name type="scientific">Harryflintia acetispora</name>
    <dbReference type="NCBI Taxonomy" id="1849041"/>
    <lineage>
        <taxon>Bacteria</taxon>
        <taxon>Bacillati</taxon>
        <taxon>Bacillota</taxon>
        <taxon>Clostridia</taxon>
        <taxon>Eubacteriales</taxon>
        <taxon>Oscillospiraceae</taxon>
        <taxon>Harryflintia</taxon>
    </lineage>
</organism>
<keyword evidence="2" id="KW-1185">Reference proteome</keyword>
<dbReference type="Proteomes" id="UP000294682">
    <property type="component" value="Unassembled WGS sequence"/>
</dbReference>
<dbReference type="EMBL" id="SLUK01000012">
    <property type="protein sequence ID" value="TCL41923.1"/>
    <property type="molecule type" value="Genomic_DNA"/>
</dbReference>
<sequence length="58" mass="6443">MENSKTGTCTTRIKELPPLTLKRQIGGTTYIVSSRFSEQAKEDMVAKVKRLILSDSGQ</sequence>
<accession>A0A9X8Y7D2</accession>
<evidence type="ECO:0000313" key="1">
    <source>
        <dbReference type="EMBL" id="TCL41923.1"/>
    </source>
</evidence>
<protein>
    <submittedName>
        <fullName evidence="1">Transposon-encoded protein TnpW</fullName>
    </submittedName>
</protein>
<dbReference type="InterPro" id="IPR026990">
    <property type="entry name" value="TnpW"/>
</dbReference>
<dbReference type="Pfam" id="PF14202">
    <property type="entry name" value="TnpW"/>
    <property type="match status" value="1"/>
</dbReference>
<comment type="caution">
    <text evidence="1">The sequence shown here is derived from an EMBL/GenBank/DDBJ whole genome shotgun (WGS) entry which is preliminary data.</text>
</comment>
<proteinExistence type="predicted"/>
<dbReference type="AlphaFoldDB" id="A0A9X8Y7D2"/>
<evidence type="ECO:0000313" key="2">
    <source>
        <dbReference type="Proteomes" id="UP000294682"/>
    </source>
</evidence>